<feature type="compositionally biased region" description="Basic and acidic residues" evidence="1">
    <location>
        <begin position="167"/>
        <end position="181"/>
    </location>
</feature>
<feature type="region of interest" description="Disordered" evidence="1">
    <location>
        <begin position="1"/>
        <end position="97"/>
    </location>
</feature>
<feature type="compositionally biased region" description="Pro residues" evidence="1">
    <location>
        <begin position="47"/>
        <end position="57"/>
    </location>
</feature>
<evidence type="ECO:0000256" key="1">
    <source>
        <dbReference type="SAM" id="MobiDB-lite"/>
    </source>
</evidence>
<organism evidence="2">
    <name type="scientific">Oryza meridionalis</name>
    <dbReference type="NCBI Taxonomy" id="40149"/>
    <lineage>
        <taxon>Eukaryota</taxon>
        <taxon>Viridiplantae</taxon>
        <taxon>Streptophyta</taxon>
        <taxon>Embryophyta</taxon>
        <taxon>Tracheophyta</taxon>
        <taxon>Spermatophyta</taxon>
        <taxon>Magnoliopsida</taxon>
        <taxon>Liliopsida</taxon>
        <taxon>Poales</taxon>
        <taxon>Poaceae</taxon>
        <taxon>BOP clade</taxon>
        <taxon>Oryzoideae</taxon>
        <taxon>Oryzeae</taxon>
        <taxon>Oryzinae</taxon>
        <taxon>Oryza</taxon>
    </lineage>
</organism>
<feature type="region of interest" description="Disordered" evidence="1">
    <location>
        <begin position="157"/>
        <end position="305"/>
    </location>
</feature>
<reference evidence="2" key="1">
    <citation type="submission" date="2015-04" db="UniProtKB">
        <authorList>
            <consortium name="EnsemblPlants"/>
        </authorList>
    </citation>
    <scope>IDENTIFICATION</scope>
</reference>
<dbReference type="Proteomes" id="UP000008021">
    <property type="component" value="Chromosome 10"/>
</dbReference>
<dbReference type="HOGENOM" id="CLU_913312_0_0_1"/>
<keyword evidence="3" id="KW-1185">Reference proteome</keyword>
<reference evidence="2" key="2">
    <citation type="submission" date="2018-05" db="EMBL/GenBank/DDBJ databases">
        <title>OmerRS3 (Oryza meridionalis Reference Sequence Version 3).</title>
        <authorList>
            <person name="Zhang J."/>
            <person name="Kudrna D."/>
            <person name="Lee S."/>
            <person name="Talag J."/>
            <person name="Welchert J."/>
            <person name="Wing R.A."/>
        </authorList>
    </citation>
    <scope>NUCLEOTIDE SEQUENCE [LARGE SCALE GENOMIC DNA]</scope>
    <source>
        <strain evidence="2">cv. OR44</strain>
    </source>
</reference>
<evidence type="ECO:0000313" key="2">
    <source>
        <dbReference type="EnsemblPlants" id="OMERI10G04750.1"/>
    </source>
</evidence>
<protein>
    <submittedName>
        <fullName evidence="2">Uncharacterized protein</fullName>
    </submittedName>
</protein>
<accession>A0A0E0EWT2</accession>
<dbReference type="Gramene" id="OMERI10G04750.1">
    <property type="protein sequence ID" value="OMERI10G04750.1"/>
    <property type="gene ID" value="OMERI10G04750"/>
</dbReference>
<dbReference type="AlphaFoldDB" id="A0A0E0EWT2"/>
<name>A0A0E0EWT2_9ORYZ</name>
<dbReference type="EnsemblPlants" id="OMERI10G04750.1">
    <property type="protein sequence ID" value="OMERI10G04750.1"/>
    <property type="gene ID" value="OMERI10G04750"/>
</dbReference>
<evidence type="ECO:0000313" key="3">
    <source>
        <dbReference type="Proteomes" id="UP000008021"/>
    </source>
</evidence>
<feature type="compositionally biased region" description="Polar residues" evidence="1">
    <location>
        <begin position="278"/>
        <end position="287"/>
    </location>
</feature>
<feature type="compositionally biased region" description="Low complexity" evidence="1">
    <location>
        <begin position="8"/>
        <end position="28"/>
    </location>
</feature>
<proteinExistence type="predicted"/>
<sequence>MGDKPRCPTTISADADATAPPSPSTNTTSEHHEDSGELPEEFRVREPPPPSLFPYPLSPSIEEDDIVYTEDLEYMSTPCPSPPSDLDDLSQPEDPPSPFLLHPAFVYDDDLEIINEDIGLLWQPRIPPGSRPIPWEKGPRGKLPRVLFLVHLEAHEAGISQPNPRGNPRERNPTSRGHEIFLSRSAAVSLTQKRRPRAGAAVPPPPMRRATVGTLPPARRKRGGDAAARRQHGRIAPAEDRGEIQGDATHRRRRRLFPRGFLSVHPKEPIENFGCDQTPPNDAQSPDTRFKRHKRGLKKKERIIV</sequence>
<feature type="compositionally biased region" description="Basic residues" evidence="1">
    <location>
        <begin position="290"/>
        <end position="305"/>
    </location>
</feature>
<feature type="compositionally biased region" description="Acidic residues" evidence="1">
    <location>
        <begin position="61"/>
        <end position="73"/>
    </location>
</feature>
<feature type="compositionally biased region" description="Basic and acidic residues" evidence="1">
    <location>
        <begin position="29"/>
        <end position="46"/>
    </location>
</feature>